<protein>
    <submittedName>
        <fullName evidence="1">Uncharacterized protein</fullName>
    </submittedName>
</protein>
<gene>
    <name evidence="1" type="ORF">HLB35_15600</name>
</gene>
<accession>A0A7Y3TZB8</accession>
<sequence>MAGAATIAVQSGVTQAGVADIHHWQSDDVAISAQREGWSVLGAAAIAIAKGAKGAGVAGSASALVSTRTVDARLLNIRSGSAGHLNVQSQDAANTILISGAVAASGMAGVGASAAVSYIEHEVTALARKVGDSSGVAFEADGISVEADSDALIISVAASLGIGGGQRCRHCRYGRG</sequence>
<dbReference type="AlphaFoldDB" id="A0A7Y3TZB8"/>
<comment type="caution">
    <text evidence="1">The sequence shown here is derived from an EMBL/GenBank/DDBJ whole genome shotgun (WGS) entry which is preliminary data.</text>
</comment>
<reference evidence="1 2" key="1">
    <citation type="submission" date="2020-05" db="EMBL/GenBank/DDBJ databases">
        <authorList>
            <person name="Ruan W."/>
            <person name="Jeon C.O."/>
            <person name="Chun B.H."/>
        </authorList>
    </citation>
    <scope>NUCLEOTIDE SEQUENCE [LARGE SCALE GENOMIC DNA]</scope>
    <source>
        <strain evidence="1 2">TBZ9</strain>
    </source>
</reference>
<reference evidence="1 2" key="2">
    <citation type="submission" date="2020-06" db="EMBL/GenBank/DDBJ databases">
        <title>Halomonas songnenensis sp. nov., a moderately halophilic bacterium isolated from saline and alkaline soils.</title>
        <authorList>
            <person name="Jiang J."/>
            <person name="Pan Y."/>
        </authorList>
    </citation>
    <scope>NUCLEOTIDE SEQUENCE [LARGE SCALE GENOMIC DNA]</scope>
    <source>
        <strain evidence="1 2">TBZ9</strain>
    </source>
</reference>
<name>A0A7Y3TZB8_9GAMM</name>
<evidence type="ECO:0000313" key="2">
    <source>
        <dbReference type="Proteomes" id="UP000588806"/>
    </source>
</evidence>
<dbReference type="Proteomes" id="UP000588806">
    <property type="component" value="Unassembled WGS sequence"/>
</dbReference>
<keyword evidence="2" id="KW-1185">Reference proteome</keyword>
<organism evidence="1 2">
    <name type="scientific">Vreelandella azerica</name>
    <dbReference type="NCBI Taxonomy" id="2732867"/>
    <lineage>
        <taxon>Bacteria</taxon>
        <taxon>Pseudomonadati</taxon>
        <taxon>Pseudomonadota</taxon>
        <taxon>Gammaproteobacteria</taxon>
        <taxon>Oceanospirillales</taxon>
        <taxon>Halomonadaceae</taxon>
        <taxon>Vreelandella</taxon>
    </lineage>
</organism>
<dbReference type="EMBL" id="JABFHI010000011">
    <property type="protein sequence ID" value="NOG32823.1"/>
    <property type="molecule type" value="Genomic_DNA"/>
</dbReference>
<evidence type="ECO:0000313" key="1">
    <source>
        <dbReference type="EMBL" id="NOG32823.1"/>
    </source>
</evidence>
<dbReference type="RefSeq" id="WP_171703283.1">
    <property type="nucleotide sequence ID" value="NZ_JABFHI010000011.1"/>
</dbReference>
<proteinExistence type="predicted"/>